<feature type="transmembrane region" description="Helical" evidence="1">
    <location>
        <begin position="37"/>
        <end position="61"/>
    </location>
</feature>
<reference evidence="2 3" key="1">
    <citation type="submission" date="2017-08" db="EMBL/GenBank/DDBJ databases">
        <authorList>
            <person name="de Groot N.N."/>
        </authorList>
    </citation>
    <scope>NUCLEOTIDE SEQUENCE [LARGE SCALE GENOMIC DNA]</scope>
    <source>
        <strain evidence="2 3">JC228</strain>
    </source>
</reference>
<dbReference type="Proteomes" id="UP000219546">
    <property type="component" value="Unassembled WGS sequence"/>
</dbReference>
<keyword evidence="1" id="KW-0472">Membrane</keyword>
<proteinExistence type="predicted"/>
<evidence type="ECO:0000256" key="1">
    <source>
        <dbReference type="SAM" id="Phobius"/>
    </source>
</evidence>
<evidence type="ECO:0000313" key="2">
    <source>
        <dbReference type="EMBL" id="SNX66787.1"/>
    </source>
</evidence>
<feature type="transmembrane region" description="Helical" evidence="1">
    <location>
        <begin position="7"/>
        <end position="31"/>
    </location>
</feature>
<keyword evidence="1" id="KW-0812">Transmembrane</keyword>
<keyword evidence="3" id="KW-1185">Reference proteome</keyword>
<organism evidence="2 3">
    <name type="scientific">Bacillus oleivorans</name>
    <dbReference type="NCBI Taxonomy" id="1448271"/>
    <lineage>
        <taxon>Bacteria</taxon>
        <taxon>Bacillati</taxon>
        <taxon>Bacillota</taxon>
        <taxon>Bacilli</taxon>
        <taxon>Bacillales</taxon>
        <taxon>Bacillaceae</taxon>
        <taxon>Bacillus</taxon>
    </lineage>
</organism>
<dbReference type="RefSeq" id="WP_097156638.1">
    <property type="nucleotide sequence ID" value="NZ_JBEPMQ010000016.1"/>
</dbReference>
<keyword evidence="1" id="KW-1133">Transmembrane helix</keyword>
<name>A0A285CGP9_9BACI</name>
<protein>
    <submittedName>
        <fullName evidence="2">Uncharacterized protein</fullName>
    </submittedName>
</protein>
<dbReference type="OrthoDB" id="2438366at2"/>
<evidence type="ECO:0000313" key="3">
    <source>
        <dbReference type="Proteomes" id="UP000219546"/>
    </source>
</evidence>
<accession>A0A285CGP9</accession>
<dbReference type="AlphaFoldDB" id="A0A285CGP9"/>
<dbReference type="EMBL" id="OAOP01000001">
    <property type="protein sequence ID" value="SNX66787.1"/>
    <property type="molecule type" value="Genomic_DNA"/>
</dbReference>
<gene>
    <name evidence="2" type="ORF">SAMN05877753_10198</name>
</gene>
<sequence>MDNKVKILNAVKIVGGTILSLGIILFLIGFFVSTYSVLAPIGIGTIVGAVFIFLMGVFLVVSEEMITKGKDEDTKIPQI</sequence>